<dbReference type="Proteomes" id="UP000612055">
    <property type="component" value="Unassembled WGS sequence"/>
</dbReference>
<dbReference type="AlphaFoldDB" id="A0A835Y4Q7"/>
<comment type="caution">
    <text evidence="1">The sequence shown here is derived from an EMBL/GenBank/DDBJ whole genome shotgun (WGS) entry which is preliminary data.</text>
</comment>
<name>A0A835Y4Q7_9CHLO</name>
<protein>
    <submittedName>
        <fullName evidence="1">Uncharacterized protein</fullName>
    </submittedName>
</protein>
<sequence>MSYHVCATTGELTKQPTSIAVGVKVAPQWSHAAELRYTGPLQLRPTYGGQGNALVRDHPSEAGALARAGMAVT</sequence>
<reference evidence="1" key="1">
    <citation type="journal article" date="2020" name="bioRxiv">
        <title>Comparative genomics of Chlamydomonas.</title>
        <authorList>
            <person name="Craig R.J."/>
            <person name="Hasan A.R."/>
            <person name="Ness R.W."/>
            <person name="Keightley P.D."/>
        </authorList>
    </citation>
    <scope>NUCLEOTIDE SEQUENCE</scope>
    <source>
        <strain evidence="1">CCAP 11/70</strain>
    </source>
</reference>
<keyword evidence="2" id="KW-1185">Reference proteome</keyword>
<accession>A0A835Y4Q7</accession>
<proteinExistence type="predicted"/>
<organism evidence="1 2">
    <name type="scientific">Edaphochlamys debaryana</name>
    <dbReference type="NCBI Taxonomy" id="47281"/>
    <lineage>
        <taxon>Eukaryota</taxon>
        <taxon>Viridiplantae</taxon>
        <taxon>Chlorophyta</taxon>
        <taxon>core chlorophytes</taxon>
        <taxon>Chlorophyceae</taxon>
        <taxon>CS clade</taxon>
        <taxon>Chlamydomonadales</taxon>
        <taxon>Chlamydomonadales incertae sedis</taxon>
        <taxon>Edaphochlamys</taxon>
    </lineage>
</organism>
<dbReference type="EMBL" id="JAEHOE010000029">
    <property type="protein sequence ID" value="KAG2494693.1"/>
    <property type="molecule type" value="Genomic_DNA"/>
</dbReference>
<evidence type="ECO:0000313" key="2">
    <source>
        <dbReference type="Proteomes" id="UP000612055"/>
    </source>
</evidence>
<evidence type="ECO:0000313" key="1">
    <source>
        <dbReference type="EMBL" id="KAG2494693.1"/>
    </source>
</evidence>
<gene>
    <name evidence="1" type="ORF">HYH03_007209</name>
</gene>